<dbReference type="InterPro" id="IPR050229">
    <property type="entry name" value="GlpE_sulfurtransferase"/>
</dbReference>
<dbReference type="AlphaFoldDB" id="A0A221MBB2"/>
<evidence type="ECO:0000259" key="1">
    <source>
        <dbReference type="PROSITE" id="PS50206"/>
    </source>
</evidence>
<dbReference type="SMART" id="SM00450">
    <property type="entry name" value="RHOD"/>
    <property type="match status" value="1"/>
</dbReference>
<dbReference type="RefSeq" id="WP_089531785.1">
    <property type="nucleotide sequence ID" value="NZ_CP022437.1"/>
</dbReference>
<dbReference type="PANTHER" id="PTHR43031:SF17">
    <property type="entry name" value="SULFURTRANSFERASE YTWF-RELATED"/>
    <property type="match status" value="1"/>
</dbReference>
<dbReference type="PANTHER" id="PTHR43031">
    <property type="entry name" value="FAD-DEPENDENT OXIDOREDUCTASE"/>
    <property type="match status" value="1"/>
</dbReference>
<dbReference type="OrthoDB" id="9800872at2"/>
<sequence length="102" mass="11579">MEHIQEFTSEELQSLLGKENSIEIIDVREDEEVAQGMIEDAKHIPLQEIPNSMENLSKDKHYVLVCRSGARSMRAATYLEEHGYKVANLAGGMLDWDGEIVF</sequence>
<dbReference type="Proteomes" id="UP000204391">
    <property type="component" value="Chromosome"/>
</dbReference>
<evidence type="ECO:0000313" key="3">
    <source>
        <dbReference type="Proteomes" id="UP000204391"/>
    </source>
</evidence>
<dbReference type="CDD" id="cd00158">
    <property type="entry name" value="RHOD"/>
    <property type="match status" value="1"/>
</dbReference>
<dbReference type="InterPro" id="IPR036873">
    <property type="entry name" value="Rhodanese-like_dom_sf"/>
</dbReference>
<keyword evidence="3" id="KW-1185">Reference proteome</keyword>
<evidence type="ECO:0000313" key="2">
    <source>
        <dbReference type="EMBL" id="ASN04934.1"/>
    </source>
</evidence>
<protein>
    <submittedName>
        <fullName evidence="2">Rhodanese-like domain-containing protein</fullName>
    </submittedName>
</protein>
<reference evidence="2 3" key="1">
    <citation type="journal article" date="2003" name="Int. J. Syst. Evol. Microbiol.">
        <title>Virgibacillus carmonensis sp. nov., Virgibacillus necropolis sp. nov. and Virgibacillus picturae sp. nov., three novel species isolated from deteriorated mural paintings, transfer of the species of the genus salibacillus to Virgibacillus, as Virgibacillus marismortui comb. nov. and Virgibacillus salexigens comb. nov., and emended description of the genus Virgibacillus.</title>
        <authorList>
            <person name="Heyrman J."/>
            <person name="Logan N.A."/>
            <person name="Busse H.J."/>
            <person name="Balcaen A."/>
            <person name="Lebbe L."/>
            <person name="Rodriguez-Diaz M."/>
            <person name="Swings J."/>
            <person name="De Vos P."/>
        </authorList>
    </citation>
    <scope>NUCLEOTIDE SEQUENCE [LARGE SCALE GENOMIC DNA]</scope>
    <source>
        <strain evidence="2 3">LMG 19488</strain>
    </source>
</reference>
<organism evidence="2 3">
    <name type="scientific">Virgibacillus necropolis</name>
    <dbReference type="NCBI Taxonomy" id="163877"/>
    <lineage>
        <taxon>Bacteria</taxon>
        <taxon>Bacillati</taxon>
        <taxon>Bacillota</taxon>
        <taxon>Bacilli</taxon>
        <taxon>Bacillales</taxon>
        <taxon>Bacillaceae</taxon>
        <taxon>Virgibacillus</taxon>
    </lineage>
</organism>
<dbReference type="Pfam" id="PF00581">
    <property type="entry name" value="Rhodanese"/>
    <property type="match status" value="1"/>
</dbReference>
<accession>A0A221MBB2</accession>
<gene>
    <name evidence="2" type="ORF">CFK40_07865</name>
</gene>
<dbReference type="SUPFAM" id="SSF52821">
    <property type="entry name" value="Rhodanese/Cell cycle control phosphatase"/>
    <property type="match status" value="1"/>
</dbReference>
<dbReference type="EMBL" id="CP022437">
    <property type="protein sequence ID" value="ASN04934.1"/>
    <property type="molecule type" value="Genomic_DNA"/>
</dbReference>
<proteinExistence type="predicted"/>
<dbReference type="KEGG" id="vne:CFK40_07865"/>
<feature type="domain" description="Rhodanese" evidence="1">
    <location>
        <begin position="18"/>
        <end position="101"/>
    </location>
</feature>
<name>A0A221MBB2_9BACI</name>
<dbReference type="PROSITE" id="PS50206">
    <property type="entry name" value="RHODANESE_3"/>
    <property type="match status" value="1"/>
</dbReference>
<dbReference type="Gene3D" id="3.40.250.10">
    <property type="entry name" value="Rhodanese-like domain"/>
    <property type="match status" value="1"/>
</dbReference>
<dbReference type="InterPro" id="IPR001763">
    <property type="entry name" value="Rhodanese-like_dom"/>
</dbReference>